<dbReference type="EMBL" id="CVRI01000061">
    <property type="protein sequence ID" value="CRL04029.1"/>
    <property type="molecule type" value="Genomic_DNA"/>
</dbReference>
<protein>
    <submittedName>
        <fullName evidence="2">CLUMA_CG017145, isoform A</fullName>
    </submittedName>
</protein>
<name>A0A1J1IUZ8_9DIPT</name>
<keyword evidence="1" id="KW-1133">Transmembrane helix</keyword>
<sequence>MKGRQRHYKCVRYTKQILIKLCGVIFLMHFHVYFKFKQSQNTFTSPYSRYIAVEASSKEFCIFFSFKIEKESKKETFEKVIEVESF</sequence>
<keyword evidence="3" id="KW-1185">Reference proteome</keyword>
<dbReference type="AlphaFoldDB" id="A0A1J1IUZ8"/>
<evidence type="ECO:0000256" key="1">
    <source>
        <dbReference type="SAM" id="Phobius"/>
    </source>
</evidence>
<feature type="transmembrane region" description="Helical" evidence="1">
    <location>
        <begin position="12"/>
        <end position="34"/>
    </location>
</feature>
<reference evidence="2 3" key="1">
    <citation type="submission" date="2015-04" db="EMBL/GenBank/DDBJ databases">
        <authorList>
            <person name="Syromyatnikov M.Y."/>
            <person name="Popov V.N."/>
        </authorList>
    </citation>
    <scope>NUCLEOTIDE SEQUENCE [LARGE SCALE GENOMIC DNA]</scope>
</reference>
<evidence type="ECO:0000313" key="2">
    <source>
        <dbReference type="EMBL" id="CRL04029.1"/>
    </source>
</evidence>
<dbReference type="Proteomes" id="UP000183832">
    <property type="component" value="Unassembled WGS sequence"/>
</dbReference>
<accession>A0A1J1IUZ8</accession>
<evidence type="ECO:0000313" key="3">
    <source>
        <dbReference type="Proteomes" id="UP000183832"/>
    </source>
</evidence>
<proteinExistence type="predicted"/>
<organism evidence="2 3">
    <name type="scientific">Clunio marinus</name>
    <dbReference type="NCBI Taxonomy" id="568069"/>
    <lineage>
        <taxon>Eukaryota</taxon>
        <taxon>Metazoa</taxon>
        <taxon>Ecdysozoa</taxon>
        <taxon>Arthropoda</taxon>
        <taxon>Hexapoda</taxon>
        <taxon>Insecta</taxon>
        <taxon>Pterygota</taxon>
        <taxon>Neoptera</taxon>
        <taxon>Endopterygota</taxon>
        <taxon>Diptera</taxon>
        <taxon>Nematocera</taxon>
        <taxon>Chironomoidea</taxon>
        <taxon>Chironomidae</taxon>
        <taxon>Clunio</taxon>
    </lineage>
</organism>
<keyword evidence="1" id="KW-0472">Membrane</keyword>
<gene>
    <name evidence="2" type="ORF">CLUMA_CG017145</name>
</gene>
<keyword evidence="1" id="KW-0812">Transmembrane</keyword>